<dbReference type="RefSeq" id="WP_123302642.1">
    <property type="nucleotide sequence ID" value="NZ_RKHK01000001.1"/>
</dbReference>
<evidence type="ECO:0000256" key="7">
    <source>
        <dbReference type="RuleBase" id="RU363032"/>
    </source>
</evidence>
<comment type="caution">
    <text evidence="9">The sequence shown here is derived from an EMBL/GenBank/DDBJ whole genome shotgun (WGS) entry which is preliminary data.</text>
</comment>
<feature type="transmembrane region" description="Helical" evidence="7">
    <location>
        <begin position="199"/>
        <end position="224"/>
    </location>
</feature>
<keyword evidence="4 7" id="KW-0812">Transmembrane</keyword>
<gene>
    <name evidence="9" type="ORF">EDD31_0350</name>
</gene>
<dbReference type="Pfam" id="PF00528">
    <property type="entry name" value="BPD_transp_1"/>
    <property type="match status" value="1"/>
</dbReference>
<keyword evidence="3" id="KW-1003">Cell membrane</keyword>
<dbReference type="PROSITE" id="PS50928">
    <property type="entry name" value="ABC_TM1"/>
    <property type="match status" value="1"/>
</dbReference>
<dbReference type="GO" id="GO:0055085">
    <property type="term" value="P:transmembrane transport"/>
    <property type="evidence" value="ECO:0007669"/>
    <property type="project" value="InterPro"/>
</dbReference>
<dbReference type="EMBL" id="RKHK01000001">
    <property type="protein sequence ID" value="ROR72005.1"/>
    <property type="molecule type" value="Genomic_DNA"/>
</dbReference>
<keyword evidence="6 7" id="KW-0472">Membrane</keyword>
<name>A0A3N2B9S0_9MICO</name>
<dbReference type="PANTHER" id="PTHR43744">
    <property type="entry name" value="ABC TRANSPORTER PERMEASE PROTEIN MG189-RELATED-RELATED"/>
    <property type="match status" value="1"/>
</dbReference>
<evidence type="ECO:0000256" key="5">
    <source>
        <dbReference type="ARBA" id="ARBA00022989"/>
    </source>
</evidence>
<feature type="transmembrane region" description="Helical" evidence="7">
    <location>
        <begin position="262"/>
        <end position="280"/>
    </location>
</feature>
<dbReference type="SUPFAM" id="SSF161098">
    <property type="entry name" value="MetI-like"/>
    <property type="match status" value="1"/>
</dbReference>
<evidence type="ECO:0000313" key="9">
    <source>
        <dbReference type="EMBL" id="ROR72005.1"/>
    </source>
</evidence>
<dbReference type="OrthoDB" id="3524874at2"/>
<dbReference type="Proteomes" id="UP000280668">
    <property type="component" value="Unassembled WGS sequence"/>
</dbReference>
<dbReference type="AlphaFoldDB" id="A0A3N2B9S0"/>
<dbReference type="PANTHER" id="PTHR43744:SF6">
    <property type="entry name" value="ABC TRANSPORTER PERMEASE PROTEIN YESQ-RELATED"/>
    <property type="match status" value="1"/>
</dbReference>
<feature type="transmembrane region" description="Helical" evidence="7">
    <location>
        <begin position="25"/>
        <end position="47"/>
    </location>
</feature>
<dbReference type="InterPro" id="IPR000515">
    <property type="entry name" value="MetI-like"/>
</dbReference>
<sequence>MLTKNRTIEAPEYDPLRQDSRARRLVRHVLLIAFGIVMIYPLLWMLASSFRPSAQILYEFGLLVEDPTTENYVSGWNALGISFAVFFANSLVVALASVVGNVLSCALAAYAFARLKFRGRRVYFALMLGTLMLPYHAVIIPQYIMFSSLDLVNTFAPLIVGKFLATEAFFIFLMVQFIRTLPIELDQAAWVDGAGVFRTFWHIILPLMKPVLATTAIFTFIWSWNDFLGPLIYLTQTRMYTAPVALNALLDSQGGAIDWGEMFAMSMLSLIPIVLFFLFLQKYLIRGIATTGIK</sequence>
<evidence type="ECO:0000256" key="3">
    <source>
        <dbReference type="ARBA" id="ARBA00022475"/>
    </source>
</evidence>
<dbReference type="CDD" id="cd06261">
    <property type="entry name" value="TM_PBP2"/>
    <property type="match status" value="1"/>
</dbReference>
<keyword evidence="5 7" id="KW-1133">Transmembrane helix</keyword>
<protein>
    <submittedName>
        <fullName evidence="9">Carbohydrate ABC transporter membrane protein 2 (CUT1 family)</fullName>
    </submittedName>
</protein>
<feature type="transmembrane region" description="Helical" evidence="7">
    <location>
        <begin position="122"/>
        <end position="144"/>
    </location>
</feature>
<reference evidence="9 10" key="1">
    <citation type="submission" date="2018-11" db="EMBL/GenBank/DDBJ databases">
        <title>Sequencing the genomes of 1000 actinobacteria strains.</title>
        <authorList>
            <person name="Klenk H.-P."/>
        </authorList>
    </citation>
    <scope>NUCLEOTIDE SEQUENCE [LARGE SCALE GENOMIC DNA]</scope>
    <source>
        <strain evidence="9 10">DSM 11294</strain>
    </source>
</reference>
<comment type="similarity">
    <text evidence="7">Belongs to the binding-protein-dependent transport system permease family.</text>
</comment>
<dbReference type="Gene3D" id="1.10.3720.10">
    <property type="entry name" value="MetI-like"/>
    <property type="match status" value="1"/>
</dbReference>
<proteinExistence type="inferred from homology"/>
<accession>A0A3N2B9S0</accession>
<feature type="transmembrane region" description="Helical" evidence="7">
    <location>
        <begin position="156"/>
        <end position="178"/>
    </location>
</feature>
<evidence type="ECO:0000256" key="1">
    <source>
        <dbReference type="ARBA" id="ARBA00004651"/>
    </source>
</evidence>
<keyword evidence="2 7" id="KW-0813">Transport</keyword>
<evidence type="ECO:0000256" key="2">
    <source>
        <dbReference type="ARBA" id="ARBA00022448"/>
    </source>
</evidence>
<dbReference type="InterPro" id="IPR035906">
    <property type="entry name" value="MetI-like_sf"/>
</dbReference>
<keyword evidence="10" id="KW-1185">Reference proteome</keyword>
<evidence type="ECO:0000256" key="6">
    <source>
        <dbReference type="ARBA" id="ARBA00023136"/>
    </source>
</evidence>
<evidence type="ECO:0000313" key="10">
    <source>
        <dbReference type="Proteomes" id="UP000280668"/>
    </source>
</evidence>
<evidence type="ECO:0000256" key="4">
    <source>
        <dbReference type="ARBA" id="ARBA00022692"/>
    </source>
</evidence>
<feature type="domain" description="ABC transmembrane type-1" evidence="8">
    <location>
        <begin position="87"/>
        <end position="280"/>
    </location>
</feature>
<organism evidence="9 10">
    <name type="scientific">Bogoriella caseilytica</name>
    <dbReference type="NCBI Taxonomy" id="56055"/>
    <lineage>
        <taxon>Bacteria</taxon>
        <taxon>Bacillati</taxon>
        <taxon>Actinomycetota</taxon>
        <taxon>Actinomycetes</taxon>
        <taxon>Micrococcales</taxon>
        <taxon>Bogoriellaceae</taxon>
        <taxon>Bogoriella</taxon>
    </lineage>
</organism>
<feature type="transmembrane region" description="Helical" evidence="7">
    <location>
        <begin position="81"/>
        <end position="110"/>
    </location>
</feature>
<comment type="subcellular location">
    <subcellularLocation>
        <location evidence="1 7">Cell membrane</location>
        <topology evidence="1 7">Multi-pass membrane protein</topology>
    </subcellularLocation>
</comment>
<dbReference type="GO" id="GO:0005886">
    <property type="term" value="C:plasma membrane"/>
    <property type="evidence" value="ECO:0007669"/>
    <property type="project" value="UniProtKB-SubCell"/>
</dbReference>
<evidence type="ECO:0000259" key="8">
    <source>
        <dbReference type="PROSITE" id="PS50928"/>
    </source>
</evidence>